<dbReference type="AlphaFoldDB" id="A0A6C1WX01"/>
<organism evidence="1 2">
    <name type="scientific">Bacillus licheniformis</name>
    <dbReference type="NCBI Taxonomy" id="1402"/>
    <lineage>
        <taxon>Bacteria</taxon>
        <taxon>Bacillati</taxon>
        <taxon>Bacillota</taxon>
        <taxon>Bacilli</taxon>
        <taxon>Bacillales</taxon>
        <taxon>Bacillaceae</taxon>
        <taxon>Bacillus</taxon>
    </lineage>
</organism>
<proteinExistence type="predicted"/>
<sequence>MKVMNVEIAIIALLVVSIALIAFSYFQREPIKEVEQELETLQLSAMQEIYKLKKKMTVLEEELLDSNVVVRRPNAGISQHIAKQILSKYQNGMSVDAIAKAEHVSVEDVKAIIKDNERVLV</sequence>
<comment type="caution">
    <text evidence="1">The sequence shown here is derived from an EMBL/GenBank/DDBJ whole genome shotgun (WGS) entry which is preliminary data.</text>
</comment>
<dbReference type="Proteomes" id="UP000435910">
    <property type="component" value="Unassembled WGS sequence"/>
</dbReference>
<name>A0A6C1WX01_BACLI</name>
<gene>
    <name evidence="1" type="ORF">CHCC16736_1525</name>
</gene>
<accession>A0A6C1WX01</accession>
<protein>
    <submittedName>
        <fullName evidence="1">Uncharacterized protein</fullName>
    </submittedName>
</protein>
<reference evidence="1 2" key="1">
    <citation type="submission" date="2019-06" db="EMBL/GenBank/DDBJ databases">
        <title>Genome sequence analysis of &gt;100 Bacillus licheniformis strains suggests intrinsic resistance to this species.</title>
        <authorList>
            <person name="Wels M."/>
            <person name="Siezen R.J."/>
            <person name="Johansen E."/>
            <person name="Stuer-Lauridsen B."/>
            <person name="Bjerre K."/>
            <person name="Nielsen B.K.K."/>
        </authorList>
    </citation>
    <scope>NUCLEOTIDE SEQUENCE [LARGE SCALE GENOMIC DNA]</scope>
    <source>
        <strain evidence="1 2">BAC-16736</strain>
    </source>
</reference>
<evidence type="ECO:0000313" key="2">
    <source>
        <dbReference type="Proteomes" id="UP000435910"/>
    </source>
</evidence>
<evidence type="ECO:0000313" key="1">
    <source>
        <dbReference type="EMBL" id="TWL23817.1"/>
    </source>
</evidence>
<dbReference type="EMBL" id="NILC01000028">
    <property type="protein sequence ID" value="TWL23817.1"/>
    <property type="molecule type" value="Genomic_DNA"/>
</dbReference>